<keyword evidence="4 10" id="KW-0004">4Fe-4S</keyword>
<dbReference type="NCBIfam" id="TIGR00719">
    <property type="entry name" value="sda_beta"/>
    <property type="match status" value="1"/>
</dbReference>
<proteinExistence type="inferred from homology"/>
<evidence type="ECO:0000313" key="12">
    <source>
        <dbReference type="EMBL" id="GLC26118.1"/>
    </source>
</evidence>
<dbReference type="InterPro" id="IPR005131">
    <property type="entry name" value="Ser_deHydtase_bsu"/>
</dbReference>
<evidence type="ECO:0000313" key="13">
    <source>
        <dbReference type="Proteomes" id="UP001161325"/>
    </source>
</evidence>
<dbReference type="Proteomes" id="UP001161325">
    <property type="component" value="Unassembled WGS sequence"/>
</dbReference>
<dbReference type="GO" id="GO:0006094">
    <property type="term" value="P:gluconeogenesis"/>
    <property type="evidence" value="ECO:0007669"/>
    <property type="project" value="UniProtKB-KW"/>
</dbReference>
<evidence type="ECO:0000256" key="2">
    <source>
        <dbReference type="ARBA" id="ARBA00008636"/>
    </source>
</evidence>
<dbReference type="AlphaFoldDB" id="A0AA37QG17"/>
<dbReference type="PROSITE" id="PS51671">
    <property type="entry name" value="ACT"/>
    <property type="match status" value="1"/>
</dbReference>
<protein>
    <recommendedName>
        <fullName evidence="10">L-serine dehydratase</fullName>
        <ecNumber evidence="10">4.3.1.17</ecNumber>
    </recommendedName>
</protein>
<comment type="caution">
    <text evidence="12">The sequence shown here is derived from an EMBL/GenBank/DDBJ whole genome shotgun (WGS) entry which is preliminary data.</text>
</comment>
<evidence type="ECO:0000256" key="5">
    <source>
        <dbReference type="ARBA" id="ARBA00022723"/>
    </source>
</evidence>
<evidence type="ECO:0000256" key="1">
    <source>
        <dbReference type="ARBA" id="ARBA00001966"/>
    </source>
</evidence>
<evidence type="ECO:0000256" key="9">
    <source>
        <dbReference type="ARBA" id="ARBA00049406"/>
    </source>
</evidence>
<comment type="similarity">
    <text evidence="2 10">Belongs to the iron-sulfur dependent L-serine dehydratase family.</text>
</comment>
<dbReference type="EMBL" id="BRXS01000004">
    <property type="protein sequence ID" value="GLC26118.1"/>
    <property type="molecule type" value="Genomic_DNA"/>
</dbReference>
<keyword evidence="5 10" id="KW-0479">Metal-binding</keyword>
<name>A0AA37QG17_9BACT</name>
<accession>A0AA37QG17</accession>
<reference evidence="12" key="1">
    <citation type="submission" date="2022-08" db="EMBL/GenBank/DDBJ databases">
        <title>Draft genome sequencing of Roseisolibacter agri AW1220.</title>
        <authorList>
            <person name="Tobiishi Y."/>
            <person name="Tonouchi A."/>
        </authorList>
    </citation>
    <scope>NUCLEOTIDE SEQUENCE</scope>
    <source>
        <strain evidence="12">AW1220</strain>
    </source>
</reference>
<comment type="cofactor">
    <cofactor evidence="1 10">
        <name>[4Fe-4S] cluster</name>
        <dbReference type="ChEBI" id="CHEBI:49883"/>
    </cofactor>
</comment>
<dbReference type="InterPro" id="IPR002912">
    <property type="entry name" value="ACT_dom"/>
</dbReference>
<dbReference type="InterPro" id="IPR004643">
    <property type="entry name" value="Fe-S_L-Ser_bsu"/>
</dbReference>
<comment type="catalytic activity">
    <reaction evidence="9 10">
        <text>L-serine = pyruvate + NH4(+)</text>
        <dbReference type="Rhea" id="RHEA:19169"/>
        <dbReference type="ChEBI" id="CHEBI:15361"/>
        <dbReference type="ChEBI" id="CHEBI:28938"/>
        <dbReference type="ChEBI" id="CHEBI:33384"/>
        <dbReference type="EC" id="4.3.1.17"/>
    </reaction>
</comment>
<dbReference type="InterPro" id="IPR045865">
    <property type="entry name" value="ACT-like_dom_sf"/>
</dbReference>
<sequence>MVSLLDIIGPVMVGPSSSHTAGACRLGLLARCLVGGTPEHARIELHGSFARTGEGHGTDKAIVGGLMGFRPDDERLRTALDIADREGLDFRFEKTTLGEESEVHPNTVRFTVARGQRESVMVGSSLGAGRVLVTEIDGYPVEVTGNYHTIVLVAEDVKGSIARIATILSEHSLNIATLKVSRRQRGGDAFMVFEIDEAPDERVRDEIRTLPWVRWAFRLDKVGA</sequence>
<dbReference type="Gene3D" id="3.30.70.260">
    <property type="match status" value="1"/>
</dbReference>
<dbReference type="InterPro" id="IPR051318">
    <property type="entry name" value="Fe-S_L-Ser"/>
</dbReference>
<dbReference type="Gene3D" id="3.30.1330.90">
    <property type="entry name" value="D-3-phosphoglycerate dehydrogenase, domain 3"/>
    <property type="match status" value="1"/>
</dbReference>
<dbReference type="Pfam" id="PF01842">
    <property type="entry name" value="ACT"/>
    <property type="match status" value="1"/>
</dbReference>
<evidence type="ECO:0000256" key="7">
    <source>
        <dbReference type="ARBA" id="ARBA00023014"/>
    </source>
</evidence>
<dbReference type="PANTHER" id="PTHR30182:SF12">
    <property type="entry name" value="L-SERINE DEHYDRATASE, BETA CHAIN-RELATED"/>
    <property type="match status" value="1"/>
</dbReference>
<keyword evidence="8 10" id="KW-0456">Lyase</keyword>
<keyword evidence="13" id="KW-1185">Reference proteome</keyword>
<organism evidence="12 13">
    <name type="scientific">Roseisolibacter agri</name>
    <dbReference type="NCBI Taxonomy" id="2014610"/>
    <lineage>
        <taxon>Bacteria</taxon>
        <taxon>Pseudomonadati</taxon>
        <taxon>Gemmatimonadota</taxon>
        <taxon>Gemmatimonadia</taxon>
        <taxon>Gemmatimonadales</taxon>
        <taxon>Gemmatimonadaceae</taxon>
        <taxon>Roseisolibacter</taxon>
    </lineage>
</organism>
<evidence type="ECO:0000256" key="3">
    <source>
        <dbReference type="ARBA" id="ARBA00022432"/>
    </source>
</evidence>
<dbReference type="Pfam" id="PF03315">
    <property type="entry name" value="SDH_beta"/>
    <property type="match status" value="1"/>
</dbReference>
<keyword evidence="6 10" id="KW-0408">Iron</keyword>
<dbReference type="GO" id="GO:0051539">
    <property type="term" value="F:4 iron, 4 sulfur cluster binding"/>
    <property type="evidence" value="ECO:0007669"/>
    <property type="project" value="UniProtKB-UniRule"/>
</dbReference>
<feature type="domain" description="ACT" evidence="11">
    <location>
        <begin position="149"/>
        <end position="221"/>
    </location>
</feature>
<dbReference type="PANTHER" id="PTHR30182">
    <property type="entry name" value="L-SERINE DEHYDRATASE"/>
    <property type="match status" value="1"/>
</dbReference>
<dbReference type="RefSeq" id="WP_284350586.1">
    <property type="nucleotide sequence ID" value="NZ_BRXS01000004.1"/>
</dbReference>
<gene>
    <name evidence="12" type="ORF">rosag_26310</name>
</gene>
<dbReference type="CDD" id="cd04903">
    <property type="entry name" value="ACT_LSD"/>
    <property type="match status" value="1"/>
</dbReference>
<dbReference type="EC" id="4.3.1.17" evidence="10"/>
<keyword evidence="3 10" id="KW-0312">Gluconeogenesis</keyword>
<keyword evidence="7 10" id="KW-0411">Iron-sulfur</keyword>
<dbReference type="SUPFAM" id="SSF143548">
    <property type="entry name" value="Serine metabolism enzymes domain"/>
    <property type="match status" value="1"/>
</dbReference>
<dbReference type="PIRSF" id="PIRSF036692">
    <property type="entry name" value="SDH_B"/>
    <property type="match status" value="1"/>
</dbReference>
<dbReference type="GO" id="GO:0046872">
    <property type="term" value="F:metal ion binding"/>
    <property type="evidence" value="ECO:0007669"/>
    <property type="project" value="UniProtKB-KW"/>
</dbReference>
<dbReference type="SUPFAM" id="SSF55021">
    <property type="entry name" value="ACT-like"/>
    <property type="match status" value="1"/>
</dbReference>
<dbReference type="InterPro" id="IPR029009">
    <property type="entry name" value="ASB_dom_sf"/>
</dbReference>
<evidence type="ECO:0000256" key="10">
    <source>
        <dbReference type="RuleBase" id="RU366059"/>
    </source>
</evidence>
<evidence type="ECO:0000256" key="4">
    <source>
        <dbReference type="ARBA" id="ARBA00022485"/>
    </source>
</evidence>
<evidence type="ECO:0000256" key="6">
    <source>
        <dbReference type="ARBA" id="ARBA00023004"/>
    </source>
</evidence>
<dbReference type="GO" id="GO:0003941">
    <property type="term" value="F:L-serine ammonia-lyase activity"/>
    <property type="evidence" value="ECO:0007669"/>
    <property type="project" value="UniProtKB-UniRule"/>
</dbReference>
<evidence type="ECO:0000256" key="8">
    <source>
        <dbReference type="ARBA" id="ARBA00023239"/>
    </source>
</evidence>
<evidence type="ECO:0000259" key="11">
    <source>
        <dbReference type="PROSITE" id="PS51671"/>
    </source>
</evidence>